<dbReference type="EMBL" id="FNXT01001079">
    <property type="protein sequence ID" value="SZX71800.1"/>
    <property type="molecule type" value="Genomic_DNA"/>
</dbReference>
<dbReference type="PANTHER" id="PTHR38134:SF2">
    <property type="entry name" value="GALACTOKINASE"/>
    <property type="match status" value="1"/>
</dbReference>
<dbReference type="PRINTS" id="PR00959">
    <property type="entry name" value="MEVGALKINASE"/>
</dbReference>
<evidence type="ECO:0000259" key="5">
    <source>
        <dbReference type="Pfam" id="PF10509"/>
    </source>
</evidence>
<dbReference type="GO" id="GO:0005524">
    <property type="term" value="F:ATP binding"/>
    <property type="evidence" value="ECO:0007669"/>
    <property type="project" value="UniProtKB-KW"/>
</dbReference>
<feature type="domain" description="Galactokinase N-terminal" evidence="5">
    <location>
        <begin position="524"/>
        <end position="562"/>
    </location>
</feature>
<dbReference type="SUPFAM" id="SSF53756">
    <property type="entry name" value="UDP-Glycosyltransferase/glycogen phosphorylase"/>
    <property type="match status" value="1"/>
</dbReference>
<feature type="region of interest" description="Disordered" evidence="3">
    <location>
        <begin position="474"/>
        <end position="502"/>
    </location>
</feature>
<organism evidence="6 8">
    <name type="scientific">Tetradesmus obliquus</name>
    <name type="common">Green alga</name>
    <name type="synonym">Acutodesmus obliquus</name>
    <dbReference type="NCBI Taxonomy" id="3088"/>
    <lineage>
        <taxon>Eukaryota</taxon>
        <taxon>Viridiplantae</taxon>
        <taxon>Chlorophyta</taxon>
        <taxon>core chlorophytes</taxon>
        <taxon>Chlorophyceae</taxon>
        <taxon>CS clade</taxon>
        <taxon>Sphaeropleales</taxon>
        <taxon>Scenedesmaceae</taxon>
        <taxon>Tetradesmus</taxon>
    </lineage>
</organism>
<evidence type="ECO:0000259" key="4">
    <source>
        <dbReference type="Pfam" id="PF00288"/>
    </source>
</evidence>
<dbReference type="InterPro" id="IPR014721">
    <property type="entry name" value="Ribsml_uS5_D2-typ_fold_subgr"/>
</dbReference>
<evidence type="ECO:0000256" key="2">
    <source>
        <dbReference type="ARBA" id="ARBA00022840"/>
    </source>
</evidence>
<feature type="region of interest" description="Disordered" evidence="3">
    <location>
        <begin position="953"/>
        <end position="999"/>
    </location>
</feature>
<evidence type="ECO:0000313" key="6">
    <source>
        <dbReference type="EMBL" id="SZX71800.1"/>
    </source>
</evidence>
<evidence type="ECO:0000313" key="8">
    <source>
        <dbReference type="Proteomes" id="UP000256970"/>
    </source>
</evidence>
<reference evidence="6 8" key="1">
    <citation type="submission" date="2016-10" db="EMBL/GenBank/DDBJ databases">
        <authorList>
            <person name="Cai Z."/>
        </authorList>
    </citation>
    <scope>NUCLEOTIDE SEQUENCE [LARGE SCALE GENOMIC DNA]</scope>
</reference>
<dbReference type="InterPro" id="IPR020568">
    <property type="entry name" value="Ribosomal_Su5_D2-typ_SF"/>
</dbReference>
<accession>A0A383W3L1</accession>
<feature type="region of interest" description="Disordered" evidence="3">
    <location>
        <begin position="1016"/>
        <end position="1056"/>
    </location>
</feature>
<evidence type="ECO:0000256" key="1">
    <source>
        <dbReference type="ARBA" id="ARBA00022741"/>
    </source>
</evidence>
<keyword evidence="2" id="KW-0067">ATP-binding</keyword>
<dbReference type="InterPro" id="IPR053205">
    <property type="entry name" value="GHMP_kinase_L-arabinokinase"/>
</dbReference>
<dbReference type="SUPFAM" id="SSF55060">
    <property type="entry name" value="GHMP Kinase, C-terminal domain"/>
    <property type="match status" value="1"/>
</dbReference>
<sequence>MASDATHDPLSIAYYCTGHGLGHATRSIEVCKHLVERGHSVTVITAAPARVFLREVPSARFLLRKAVLDAGSKQLDPFTVDVKGSLEDYYNTAVVRRDEMLAAEVQWLQSNNFDLVVSDVVPLACTAAAMAGVPAVCVSNFSWDFIYSEYLTTQRRTEFKRLVWQIAQDYSNAALLLRLPGYVPMPAFTAIEDVPLVVRHARKFPAQVREELGLPLDAKLAVLIHGGHKAELRVTEDFLPPGWVCVACNGGRPLSPDTPLPPNFRLAPADVYTPDLVAACDCVIGKIGYGTVSEVLAHGVPLVFVRRDFFNEEPFLRKMLELHGAAVEMKRRDFLEGHWGPYLQRACSLNVRYNEPTNGAEVVAARLEQVARGDAATAPKPNPMTRLRDTVVFGYLMATPKHGRVDVPDWYVNGADPNRRLGSFRNLADVAGSTPGASLDPLLKDWRVIEGDSRVLPHMPDTVAFLQLLRQLDSPHAEEQRGSGGGSDSSSTAGAAAADGAEAAAEMELPEFRAARGLFRWDDELVVTRAPGRLDVMGGIADYSGSLVLQMPIAEACHVALQRHPLAKQQVWKHIKARHDKLGGPRPALRVVSLHADDTNRAPTFDIDLDDLYEPDGSPIPYSSLRAYCKKDPASSWGAYVAGCLLVLAREKGVAYPDGISILVASDVPEGKGASSSAALEVAVMTALAAAHDCSLSSRELAILCQKAENLVVGAPCGVMDQLTSSLGDAGQLLALLCQPAEVQGTTPIPPQVRFWGIDSGIRHSNGGSDYTSVRVGTFMGLKLISEAARRLQRNSSSMHDSSGSGSGRNTSSNPGSSSVAAALTAAVSPLHKDAHVEQQQQQQQGDSNSGRASIDNSRSMCAFGGYLANISPSQYKELFESQLPSHLQGSDFLNLYGPHLDSVTSIDLSVNYALREPTSHPVHENFRVNSFRALLAAADALGDAATAAVVGGGGEARQRHGSVGQDSRPGSSSGAELPPPAAAAAAGAGVSHGGHNARSSMEDLLGMQQLALEHAAATTQQQQHAPGSSGNSWPESSSSSSNGAQQQQQQQQVRLVHVDEQPPAALLGPLETLGELMFQSHASYSACGLGSDGTNRLVNIVREHMLDARKAGCAPALYGAKITGGGCGGTVCVLGLAGSAGQAAVDAVVKQYQAETGYTPFVFAGSSVGAARFGHLRLIRRK</sequence>
<feature type="compositionally biased region" description="Low complexity" evidence="3">
    <location>
        <begin position="970"/>
        <end position="990"/>
    </location>
</feature>
<dbReference type="Proteomes" id="UP000256970">
    <property type="component" value="Unassembled WGS sequence"/>
</dbReference>
<evidence type="ECO:0000313" key="7">
    <source>
        <dbReference type="EMBL" id="SZX76672.1"/>
    </source>
</evidence>
<feature type="compositionally biased region" description="Low complexity" evidence="3">
    <location>
        <begin position="488"/>
        <end position="502"/>
    </location>
</feature>
<dbReference type="Gene3D" id="3.30.70.890">
    <property type="entry name" value="GHMP kinase, C-terminal domain"/>
    <property type="match status" value="1"/>
</dbReference>
<dbReference type="SUPFAM" id="SSF54211">
    <property type="entry name" value="Ribosomal protein S5 domain 2-like"/>
    <property type="match status" value="1"/>
</dbReference>
<dbReference type="Gene3D" id="3.30.230.10">
    <property type="match status" value="1"/>
</dbReference>
<feature type="compositionally biased region" description="Polar residues" evidence="3">
    <location>
        <begin position="846"/>
        <end position="855"/>
    </location>
</feature>
<dbReference type="InterPro" id="IPR019539">
    <property type="entry name" value="GalKase_N"/>
</dbReference>
<dbReference type="FunFam" id="3.30.230.10:FF:000037">
    <property type="entry name" value="L-arabinokinase"/>
    <property type="match status" value="1"/>
</dbReference>
<feature type="region of interest" description="Disordered" evidence="3">
    <location>
        <begin position="791"/>
        <end position="855"/>
    </location>
</feature>
<feature type="compositionally biased region" description="Low complexity" evidence="3">
    <location>
        <begin position="796"/>
        <end position="829"/>
    </location>
</feature>
<keyword evidence="1" id="KW-0547">Nucleotide-binding</keyword>
<protein>
    <recommendedName>
        <fullName evidence="9">L-arabinokinase</fullName>
    </recommendedName>
</protein>
<evidence type="ECO:0000256" key="3">
    <source>
        <dbReference type="SAM" id="MobiDB-lite"/>
    </source>
</evidence>
<dbReference type="Pfam" id="PF00288">
    <property type="entry name" value="GHMP_kinases_N"/>
    <property type="match status" value="1"/>
</dbReference>
<feature type="compositionally biased region" description="Low complexity" evidence="3">
    <location>
        <begin position="1016"/>
        <end position="1053"/>
    </location>
</feature>
<feature type="domain" description="GHMP kinase N-terminal" evidence="4">
    <location>
        <begin position="640"/>
        <end position="728"/>
    </location>
</feature>
<name>A0A383W3L1_TETOB</name>
<proteinExistence type="predicted"/>
<dbReference type="GO" id="GO:0005975">
    <property type="term" value="P:carbohydrate metabolic process"/>
    <property type="evidence" value="ECO:0007669"/>
    <property type="project" value="UniProtKB-ARBA"/>
</dbReference>
<dbReference type="Pfam" id="PF10509">
    <property type="entry name" value="GalKase_gal_bdg"/>
    <property type="match status" value="1"/>
</dbReference>
<dbReference type="InterPro" id="IPR036554">
    <property type="entry name" value="GHMP_kinase_C_sf"/>
</dbReference>
<dbReference type="EMBL" id="FNXT01001265">
    <property type="protein sequence ID" value="SZX76672.1"/>
    <property type="molecule type" value="Genomic_DNA"/>
</dbReference>
<dbReference type="InterPro" id="IPR006204">
    <property type="entry name" value="GHMP_kinase_N_dom"/>
</dbReference>
<evidence type="ECO:0008006" key="9">
    <source>
        <dbReference type="Google" id="ProtNLM"/>
    </source>
</evidence>
<dbReference type="Gene3D" id="3.40.50.2000">
    <property type="entry name" value="Glycogen Phosphorylase B"/>
    <property type="match status" value="2"/>
</dbReference>
<keyword evidence="8" id="KW-1185">Reference proteome</keyword>
<dbReference type="Pfam" id="PF13528">
    <property type="entry name" value="Glyco_trans_1_3"/>
    <property type="match status" value="1"/>
</dbReference>
<dbReference type="AlphaFoldDB" id="A0A383W3L1"/>
<dbReference type="STRING" id="3088.A0A383W3L1"/>
<gene>
    <name evidence="6" type="ORF">BQ4739_LOCUS11914</name>
    <name evidence="7" type="ORF">BQ4739_LOCUS17044</name>
</gene>
<dbReference type="PANTHER" id="PTHR38134">
    <property type="entry name" value="SLR1395 PROTEIN"/>
    <property type="match status" value="1"/>
</dbReference>